<gene>
    <name evidence="1" type="ORF">HYFRA_00007916</name>
</gene>
<evidence type="ECO:0000313" key="1">
    <source>
        <dbReference type="EMBL" id="CAG8951170.1"/>
    </source>
</evidence>
<keyword evidence="2" id="KW-1185">Reference proteome</keyword>
<protein>
    <submittedName>
        <fullName evidence="1">Uncharacterized protein</fullName>
    </submittedName>
</protein>
<dbReference type="EMBL" id="CAJVRL010000041">
    <property type="protein sequence ID" value="CAG8951170.1"/>
    <property type="molecule type" value="Genomic_DNA"/>
</dbReference>
<accession>A0A9N9PPL6</accession>
<name>A0A9N9PPL6_9HELO</name>
<dbReference type="Proteomes" id="UP000696280">
    <property type="component" value="Unassembled WGS sequence"/>
</dbReference>
<organism evidence="1 2">
    <name type="scientific">Hymenoscyphus fraxineus</name>
    <dbReference type="NCBI Taxonomy" id="746836"/>
    <lineage>
        <taxon>Eukaryota</taxon>
        <taxon>Fungi</taxon>
        <taxon>Dikarya</taxon>
        <taxon>Ascomycota</taxon>
        <taxon>Pezizomycotina</taxon>
        <taxon>Leotiomycetes</taxon>
        <taxon>Helotiales</taxon>
        <taxon>Helotiaceae</taxon>
        <taxon>Hymenoscyphus</taxon>
    </lineage>
</organism>
<proteinExistence type="predicted"/>
<comment type="caution">
    <text evidence="1">The sequence shown here is derived from an EMBL/GenBank/DDBJ whole genome shotgun (WGS) entry which is preliminary data.</text>
</comment>
<evidence type="ECO:0000313" key="2">
    <source>
        <dbReference type="Proteomes" id="UP000696280"/>
    </source>
</evidence>
<sequence length="106" mass="12231">MNRKLPSRISVKEAQENVDLAMRPRSKDIYKQKVEELAPAVWAQVHGGSKASLSGTELFRSTQIREKGIQGRRRHSPRIETKTNPYVMNIDSRRDFDSTFFAKKKV</sequence>
<reference evidence="1" key="1">
    <citation type="submission" date="2021-07" db="EMBL/GenBank/DDBJ databases">
        <authorList>
            <person name="Durling M."/>
        </authorList>
    </citation>
    <scope>NUCLEOTIDE SEQUENCE</scope>
</reference>
<dbReference type="AlphaFoldDB" id="A0A9N9PPL6"/>